<name>A0A319CUL4_9EURO</name>
<accession>A0A319CUL4</accession>
<evidence type="ECO:0000256" key="1">
    <source>
        <dbReference type="ARBA" id="ARBA00001971"/>
    </source>
</evidence>
<evidence type="ECO:0000256" key="7">
    <source>
        <dbReference type="ARBA" id="ARBA00023033"/>
    </source>
</evidence>
<evidence type="ECO:0000256" key="3">
    <source>
        <dbReference type="ARBA" id="ARBA00022617"/>
    </source>
</evidence>
<dbReference type="STRING" id="1448320.A0A319CUL4"/>
<dbReference type="InterPro" id="IPR050121">
    <property type="entry name" value="Cytochrome_P450_monoxygenase"/>
</dbReference>
<dbReference type="PRINTS" id="PR00463">
    <property type="entry name" value="EP450I"/>
</dbReference>
<evidence type="ECO:0000256" key="4">
    <source>
        <dbReference type="ARBA" id="ARBA00022723"/>
    </source>
</evidence>
<reference evidence="10 11" key="1">
    <citation type="submission" date="2018-02" db="EMBL/GenBank/DDBJ databases">
        <title>The genomes of Aspergillus section Nigri reveals drivers in fungal speciation.</title>
        <authorList>
            <consortium name="DOE Joint Genome Institute"/>
            <person name="Vesth T.C."/>
            <person name="Nybo J."/>
            <person name="Theobald S."/>
            <person name="Brandl J."/>
            <person name="Frisvad J.C."/>
            <person name="Nielsen K.F."/>
            <person name="Lyhne E.K."/>
            <person name="Kogle M.E."/>
            <person name="Kuo A."/>
            <person name="Riley R."/>
            <person name="Clum A."/>
            <person name="Nolan M."/>
            <person name="Lipzen A."/>
            <person name="Salamov A."/>
            <person name="Henrissat B."/>
            <person name="Wiebenga A."/>
            <person name="De vries R.P."/>
            <person name="Grigoriev I.V."/>
            <person name="Mortensen U.H."/>
            <person name="Andersen M.R."/>
            <person name="Baker S.E."/>
        </authorList>
    </citation>
    <scope>NUCLEOTIDE SEQUENCE [LARGE SCALE GENOMIC DNA]</scope>
    <source>
        <strain evidence="10 11">CBS 707.79</strain>
    </source>
</reference>
<dbReference type="PANTHER" id="PTHR24305">
    <property type="entry name" value="CYTOCHROME P450"/>
    <property type="match status" value="1"/>
</dbReference>
<evidence type="ECO:0000313" key="10">
    <source>
        <dbReference type="EMBL" id="PYH88844.1"/>
    </source>
</evidence>
<dbReference type="OrthoDB" id="1470350at2759"/>
<dbReference type="PANTHER" id="PTHR24305:SF237">
    <property type="entry name" value="CYTOCHROME P450 MONOOXYGENASE ATNE-RELATED"/>
    <property type="match status" value="1"/>
</dbReference>
<proteinExistence type="inferred from homology"/>
<dbReference type="GO" id="GO:0020037">
    <property type="term" value="F:heme binding"/>
    <property type="evidence" value="ECO:0007669"/>
    <property type="project" value="InterPro"/>
</dbReference>
<feature type="binding site" description="axial binding residue" evidence="8">
    <location>
        <position position="444"/>
    </location>
    <ligand>
        <name>heme</name>
        <dbReference type="ChEBI" id="CHEBI:30413"/>
    </ligand>
    <ligandPart>
        <name>Fe</name>
        <dbReference type="ChEBI" id="CHEBI:18248"/>
    </ligandPart>
</feature>
<comment type="cofactor">
    <cofactor evidence="1 8">
        <name>heme</name>
        <dbReference type="ChEBI" id="CHEBI:30413"/>
    </cofactor>
</comment>
<comment type="similarity">
    <text evidence="2 9">Belongs to the cytochrome P450 family.</text>
</comment>
<evidence type="ECO:0000256" key="2">
    <source>
        <dbReference type="ARBA" id="ARBA00010617"/>
    </source>
</evidence>
<keyword evidence="11" id="KW-1185">Reference proteome</keyword>
<dbReference type="InterPro" id="IPR036396">
    <property type="entry name" value="Cyt_P450_sf"/>
</dbReference>
<dbReference type="GO" id="GO:0005506">
    <property type="term" value="F:iron ion binding"/>
    <property type="evidence" value="ECO:0007669"/>
    <property type="project" value="InterPro"/>
</dbReference>
<dbReference type="PRINTS" id="PR00385">
    <property type="entry name" value="P450"/>
</dbReference>
<evidence type="ECO:0000256" key="6">
    <source>
        <dbReference type="ARBA" id="ARBA00023004"/>
    </source>
</evidence>
<keyword evidence="6 8" id="KW-0408">Iron</keyword>
<dbReference type="Pfam" id="PF00067">
    <property type="entry name" value="p450"/>
    <property type="match status" value="1"/>
</dbReference>
<evidence type="ECO:0000256" key="9">
    <source>
        <dbReference type="RuleBase" id="RU000461"/>
    </source>
</evidence>
<protein>
    <submittedName>
        <fullName evidence="10">Cytochrome P450 monooxygenase</fullName>
    </submittedName>
</protein>
<dbReference type="Gene3D" id="1.10.630.10">
    <property type="entry name" value="Cytochrome P450"/>
    <property type="match status" value="1"/>
</dbReference>
<dbReference type="AlphaFoldDB" id="A0A319CUL4"/>
<organism evidence="10 11">
    <name type="scientific">Aspergillus ellipticus CBS 707.79</name>
    <dbReference type="NCBI Taxonomy" id="1448320"/>
    <lineage>
        <taxon>Eukaryota</taxon>
        <taxon>Fungi</taxon>
        <taxon>Dikarya</taxon>
        <taxon>Ascomycota</taxon>
        <taxon>Pezizomycotina</taxon>
        <taxon>Eurotiomycetes</taxon>
        <taxon>Eurotiomycetidae</taxon>
        <taxon>Eurotiales</taxon>
        <taxon>Aspergillaceae</taxon>
        <taxon>Aspergillus</taxon>
        <taxon>Aspergillus subgen. Circumdati</taxon>
    </lineage>
</organism>
<dbReference type="GO" id="GO:0016705">
    <property type="term" value="F:oxidoreductase activity, acting on paired donors, with incorporation or reduction of molecular oxygen"/>
    <property type="evidence" value="ECO:0007669"/>
    <property type="project" value="InterPro"/>
</dbReference>
<dbReference type="SUPFAM" id="SSF48264">
    <property type="entry name" value="Cytochrome P450"/>
    <property type="match status" value="1"/>
</dbReference>
<evidence type="ECO:0000256" key="8">
    <source>
        <dbReference type="PIRSR" id="PIRSR602401-1"/>
    </source>
</evidence>
<gene>
    <name evidence="10" type="ORF">BO71DRAFT_453816</name>
</gene>
<keyword evidence="4 8" id="KW-0479">Metal-binding</keyword>
<dbReference type="GO" id="GO:0004497">
    <property type="term" value="F:monooxygenase activity"/>
    <property type="evidence" value="ECO:0007669"/>
    <property type="project" value="UniProtKB-KW"/>
</dbReference>
<dbReference type="CDD" id="cd11061">
    <property type="entry name" value="CYP67-like"/>
    <property type="match status" value="1"/>
</dbReference>
<keyword evidence="5 9" id="KW-0560">Oxidoreductase</keyword>
<sequence length="531" mass="58997">MPFSQDSANIPVLTNQGCILAIYRLFFHPLAKYPGPRLAALTDWYVAFYAWRGDLHKQNLQWHSRYGKAVRLGPNALSFNSSSAMSDIYSVRSNVRKSDGYVAISASRRTPNIVTTIDKDVHGFKRRILAQVFSERGIKEIEDRVLDNISDFVDLLGSDTDATTGWSTPKDFAQACNWLTFDVISGLCYGEDFDMLKSSKMRWFPTVINKIGQRGMINFVQPQFIRLKLDTILLASQYKDIVAAGTWVRQRAESRAQLGNDIKQKDIFYAMMNATDPKTGQQFTQKDLWVESMLLLTAGADTTSTALSALFHHLLHHPTHLAHLTHTIRSTFPTQSSITSTALQTSPSMAFLRACIHEAMRLVPSIANAAPRTVLPGGLLVDGEYIPPSTTVGISLYTIHRNGAYFNRPDEFDPLRWMGADADEEKAKRAGTAFAPFSVGPRSCVGWRLAWLELNVAAARVLWMFDKEGAKEEEGGCRCAGRQGVQGACDYDITGWITAAVQGPVAQFRRRADLQDILQDGMGGEVQGGDI</sequence>
<dbReference type="InterPro" id="IPR002401">
    <property type="entry name" value="Cyt_P450_E_grp-I"/>
</dbReference>
<dbReference type="VEuPathDB" id="FungiDB:BO71DRAFT_453816"/>
<keyword evidence="7 9" id="KW-0503">Monooxygenase</keyword>
<evidence type="ECO:0000256" key="5">
    <source>
        <dbReference type="ARBA" id="ARBA00023002"/>
    </source>
</evidence>
<dbReference type="InterPro" id="IPR017972">
    <property type="entry name" value="Cyt_P450_CS"/>
</dbReference>
<dbReference type="EMBL" id="KZ826062">
    <property type="protein sequence ID" value="PYH88844.1"/>
    <property type="molecule type" value="Genomic_DNA"/>
</dbReference>
<dbReference type="PROSITE" id="PS00086">
    <property type="entry name" value="CYTOCHROME_P450"/>
    <property type="match status" value="1"/>
</dbReference>
<evidence type="ECO:0000313" key="11">
    <source>
        <dbReference type="Proteomes" id="UP000247810"/>
    </source>
</evidence>
<keyword evidence="3 8" id="KW-0349">Heme</keyword>
<dbReference type="Proteomes" id="UP000247810">
    <property type="component" value="Unassembled WGS sequence"/>
</dbReference>
<dbReference type="InterPro" id="IPR001128">
    <property type="entry name" value="Cyt_P450"/>
</dbReference>